<dbReference type="STRING" id="1798401.A2363_00150"/>
<sequence>MIMPTKHEDIRKNSMVLGANVISYLKSYGGENIETLFQSLKQKAGISLDQYGDIVTILWLGNIITIKEHRIHLR</sequence>
<name>A0A1F6BD11_9BACT</name>
<dbReference type="AlphaFoldDB" id="A0A1F6BD11"/>
<evidence type="ECO:0000313" key="1">
    <source>
        <dbReference type="EMBL" id="OGG34839.1"/>
    </source>
</evidence>
<accession>A0A1F6BD11</accession>
<comment type="caution">
    <text evidence="1">The sequence shown here is derived from an EMBL/GenBank/DDBJ whole genome shotgun (WGS) entry which is preliminary data.</text>
</comment>
<dbReference type="Proteomes" id="UP000176186">
    <property type="component" value="Unassembled WGS sequence"/>
</dbReference>
<reference evidence="1 2" key="1">
    <citation type="journal article" date="2016" name="Nat. Commun.">
        <title>Thousands of microbial genomes shed light on interconnected biogeochemical processes in an aquifer system.</title>
        <authorList>
            <person name="Anantharaman K."/>
            <person name="Brown C.T."/>
            <person name="Hug L.A."/>
            <person name="Sharon I."/>
            <person name="Castelle C.J."/>
            <person name="Probst A.J."/>
            <person name="Thomas B.C."/>
            <person name="Singh A."/>
            <person name="Wilkins M.J."/>
            <person name="Karaoz U."/>
            <person name="Brodie E.L."/>
            <person name="Williams K.H."/>
            <person name="Hubbard S.S."/>
            <person name="Banfield J.F."/>
        </authorList>
    </citation>
    <scope>NUCLEOTIDE SEQUENCE [LARGE SCALE GENOMIC DNA]</scope>
</reference>
<proteinExistence type="predicted"/>
<gene>
    <name evidence="1" type="ORF">A2363_00150</name>
</gene>
<dbReference type="EMBL" id="MFKE01000020">
    <property type="protein sequence ID" value="OGG34839.1"/>
    <property type="molecule type" value="Genomic_DNA"/>
</dbReference>
<protein>
    <submittedName>
        <fullName evidence="1">Uncharacterized protein</fullName>
    </submittedName>
</protein>
<organism evidence="1 2">
    <name type="scientific">Candidatus Gottesmanbacteria bacterium RIFOXYB1_FULL_47_11</name>
    <dbReference type="NCBI Taxonomy" id="1798401"/>
    <lineage>
        <taxon>Bacteria</taxon>
        <taxon>Candidatus Gottesmaniibacteriota</taxon>
    </lineage>
</organism>
<evidence type="ECO:0000313" key="2">
    <source>
        <dbReference type="Proteomes" id="UP000176186"/>
    </source>
</evidence>